<comment type="similarity">
    <text evidence="2">Belongs to the ABC transporter superfamily. ABCG family. Eye pigment precursor importer (TC 3.A.1.204) subfamily.</text>
</comment>
<evidence type="ECO:0000313" key="9">
    <source>
        <dbReference type="RefSeq" id="XP_022236718.1"/>
    </source>
</evidence>
<dbReference type="InterPro" id="IPR050352">
    <property type="entry name" value="ABCG_transporters"/>
</dbReference>
<dbReference type="GeneID" id="111084240"/>
<keyword evidence="4" id="KW-0812">Transmembrane</keyword>
<keyword evidence="3" id="KW-0813">Transport</keyword>
<evidence type="ECO:0000259" key="7">
    <source>
        <dbReference type="Pfam" id="PF00005"/>
    </source>
</evidence>
<name>A0ABM1RZB3_LIMPO</name>
<reference evidence="9" key="1">
    <citation type="submission" date="2025-08" db="UniProtKB">
        <authorList>
            <consortium name="RefSeq"/>
        </authorList>
    </citation>
    <scope>IDENTIFICATION</scope>
    <source>
        <tissue evidence="9">Muscle</tissue>
    </source>
</reference>
<dbReference type="InterPro" id="IPR003439">
    <property type="entry name" value="ABC_transporter-like_ATP-bd"/>
</dbReference>
<keyword evidence="8" id="KW-1185">Reference proteome</keyword>
<evidence type="ECO:0000256" key="4">
    <source>
        <dbReference type="ARBA" id="ARBA00022692"/>
    </source>
</evidence>
<keyword evidence="6" id="KW-0472">Membrane</keyword>
<gene>
    <name evidence="9" type="primary">LOC111084240</name>
</gene>
<evidence type="ECO:0000256" key="5">
    <source>
        <dbReference type="ARBA" id="ARBA00022989"/>
    </source>
</evidence>
<dbReference type="PANTHER" id="PTHR48041:SF113">
    <property type="entry name" value="ATP-BINDING CASSETTE SUB-FAMILY G MEMBER 5"/>
    <property type="match status" value="1"/>
</dbReference>
<dbReference type="SUPFAM" id="SSF52540">
    <property type="entry name" value="P-loop containing nucleoside triphosphate hydrolases"/>
    <property type="match status" value="1"/>
</dbReference>
<dbReference type="InterPro" id="IPR027417">
    <property type="entry name" value="P-loop_NTPase"/>
</dbReference>
<evidence type="ECO:0000256" key="6">
    <source>
        <dbReference type="ARBA" id="ARBA00023136"/>
    </source>
</evidence>
<dbReference type="PANTHER" id="PTHR48041">
    <property type="entry name" value="ABC TRANSPORTER G FAMILY MEMBER 28"/>
    <property type="match status" value="1"/>
</dbReference>
<evidence type="ECO:0000256" key="1">
    <source>
        <dbReference type="ARBA" id="ARBA00004141"/>
    </source>
</evidence>
<comment type="subcellular location">
    <subcellularLocation>
        <location evidence="1">Membrane</location>
        <topology evidence="1">Multi-pass membrane protein</topology>
    </subcellularLocation>
</comment>
<evidence type="ECO:0000313" key="8">
    <source>
        <dbReference type="Proteomes" id="UP000694941"/>
    </source>
</evidence>
<dbReference type="Gene3D" id="3.40.50.300">
    <property type="entry name" value="P-loop containing nucleotide triphosphate hydrolases"/>
    <property type="match status" value="1"/>
</dbReference>
<evidence type="ECO:0000256" key="3">
    <source>
        <dbReference type="ARBA" id="ARBA00022448"/>
    </source>
</evidence>
<organism evidence="8 9">
    <name type="scientific">Limulus polyphemus</name>
    <name type="common">Atlantic horseshoe crab</name>
    <dbReference type="NCBI Taxonomy" id="6850"/>
    <lineage>
        <taxon>Eukaryota</taxon>
        <taxon>Metazoa</taxon>
        <taxon>Ecdysozoa</taxon>
        <taxon>Arthropoda</taxon>
        <taxon>Chelicerata</taxon>
        <taxon>Merostomata</taxon>
        <taxon>Xiphosura</taxon>
        <taxon>Limulidae</taxon>
        <taxon>Limulus</taxon>
    </lineage>
</organism>
<keyword evidence="5" id="KW-1133">Transmembrane helix</keyword>
<proteinExistence type="inferred from homology"/>
<sequence>MAANKRPEDFMKHLIKQSIYKPLVLNHNLRSLYSGKRALLEVIARRALGPTRGQILLNDVPMSMKLFQEQCGYVPKQVDLLPGLTVRQTLIYAGNLSIASKVSSSTKRSRVKQVMADLALNQVANREVSSLTPSEYRRLAIGSELVRDP</sequence>
<dbReference type="Pfam" id="PF00005">
    <property type="entry name" value="ABC_tran"/>
    <property type="match status" value="1"/>
</dbReference>
<feature type="domain" description="ABC transporter" evidence="7">
    <location>
        <begin position="34"/>
        <end position="149"/>
    </location>
</feature>
<protein>
    <submittedName>
        <fullName evidence="9">ABC transporter G family member 10-like</fullName>
    </submittedName>
</protein>
<feature type="non-terminal residue" evidence="9">
    <location>
        <position position="149"/>
    </location>
</feature>
<dbReference type="Proteomes" id="UP000694941">
    <property type="component" value="Unplaced"/>
</dbReference>
<dbReference type="RefSeq" id="XP_022236718.1">
    <property type="nucleotide sequence ID" value="XM_022381010.1"/>
</dbReference>
<accession>A0ABM1RZB3</accession>
<evidence type="ECO:0000256" key="2">
    <source>
        <dbReference type="ARBA" id="ARBA00005814"/>
    </source>
</evidence>